<feature type="non-terminal residue" evidence="2">
    <location>
        <position position="1"/>
    </location>
</feature>
<proteinExistence type="predicted"/>
<dbReference type="AlphaFoldDB" id="A0A699WWC3"/>
<organism evidence="2">
    <name type="scientific">Tanacetum cinerariifolium</name>
    <name type="common">Dalmatian daisy</name>
    <name type="synonym">Chrysanthemum cinerariifolium</name>
    <dbReference type="NCBI Taxonomy" id="118510"/>
    <lineage>
        <taxon>Eukaryota</taxon>
        <taxon>Viridiplantae</taxon>
        <taxon>Streptophyta</taxon>
        <taxon>Embryophyta</taxon>
        <taxon>Tracheophyta</taxon>
        <taxon>Spermatophyta</taxon>
        <taxon>Magnoliopsida</taxon>
        <taxon>eudicotyledons</taxon>
        <taxon>Gunneridae</taxon>
        <taxon>Pentapetalae</taxon>
        <taxon>asterids</taxon>
        <taxon>campanulids</taxon>
        <taxon>Asterales</taxon>
        <taxon>Asteraceae</taxon>
        <taxon>Asteroideae</taxon>
        <taxon>Anthemideae</taxon>
        <taxon>Anthemidinae</taxon>
        <taxon>Tanacetum</taxon>
    </lineage>
</organism>
<feature type="region of interest" description="Disordered" evidence="1">
    <location>
        <begin position="61"/>
        <end position="100"/>
    </location>
</feature>
<feature type="compositionally biased region" description="Basic and acidic residues" evidence="1">
    <location>
        <begin position="61"/>
        <end position="77"/>
    </location>
</feature>
<evidence type="ECO:0000256" key="1">
    <source>
        <dbReference type="SAM" id="MobiDB-lite"/>
    </source>
</evidence>
<protein>
    <submittedName>
        <fullName evidence="2">Uncharacterized protein</fullName>
    </submittedName>
</protein>
<name>A0A699WWC3_TANCI</name>
<sequence>SAEEHSWNRVKPCVLGRVCWALEHIQHAFGDHEASCNIDRCEQDGKGAESLGYSSWEVATAHDEDTTNADHTRDGVGHTHKRRVQGRSNSPDDTVTDQTG</sequence>
<accession>A0A699WWC3</accession>
<reference evidence="2" key="1">
    <citation type="journal article" date="2019" name="Sci. Rep.">
        <title>Draft genome of Tanacetum cinerariifolium, the natural source of mosquito coil.</title>
        <authorList>
            <person name="Yamashiro T."/>
            <person name="Shiraishi A."/>
            <person name="Satake H."/>
            <person name="Nakayama K."/>
        </authorList>
    </citation>
    <scope>NUCLEOTIDE SEQUENCE</scope>
</reference>
<comment type="caution">
    <text evidence="2">The sequence shown here is derived from an EMBL/GenBank/DDBJ whole genome shotgun (WGS) entry which is preliminary data.</text>
</comment>
<feature type="compositionally biased region" description="Polar residues" evidence="1">
    <location>
        <begin position="86"/>
        <end position="100"/>
    </location>
</feature>
<dbReference type="EMBL" id="BKCJ011748621">
    <property type="protein sequence ID" value="GFD49848.1"/>
    <property type="molecule type" value="Genomic_DNA"/>
</dbReference>
<evidence type="ECO:0000313" key="2">
    <source>
        <dbReference type="EMBL" id="GFD49848.1"/>
    </source>
</evidence>
<gene>
    <name evidence="2" type="ORF">Tci_921817</name>
</gene>